<protein>
    <submittedName>
        <fullName evidence="2">Extracellular solute-binding protein</fullName>
    </submittedName>
</protein>
<dbReference type="AlphaFoldDB" id="A0A6A9US20"/>
<dbReference type="InterPro" id="IPR006311">
    <property type="entry name" value="TAT_signal"/>
</dbReference>
<feature type="chain" id="PRO_5025561351" evidence="1">
    <location>
        <begin position="29"/>
        <end position="423"/>
    </location>
</feature>
<organism evidence="2 3">
    <name type="scientific">Auraticoccus cholistanensis</name>
    <dbReference type="NCBI Taxonomy" id="2656650"/>
    <lineage>
        <taxon>Bacteria</taxon>
        <taxon>Bacillati</taxon>
        <taxon>Actinomycetota</taxon>
        <taxon>Actinomycetes</taxon>
        <taxon>Propionibacteriales</taxon>
        <taxon>Propionibacteriaceae</taxon>
        <taxon>Auraticoccus</taxon>
    </lineage>
</organism>
<dbReference type="PROSITE" id="PS51318">
    <property type="entry name" value="TAT"/>
    <property type="match status" value="1"/>
</dbReference>
<evidence type="ECO:0000313" key="3">
    <source>
        <dbReference type="Proteomes" id="UP000435304"/>
    </source>
</evidence>
<dbReference type="EMBL" id="WPCU01000004">
    <property type="protein sequence ID" value="MVA75491.1"/>
    <property type="molecule type" value="Genomic_DNA"/>
</dbReference>
<evidence type="ECO:0000256" key="1">
    <source>
        <dbReference type="SAM" id="SignalP"/>
    </source>
</evidence>
<comment type="caution">
    <text evidence="2">The sequence shown here is derived from an EMBL/GenBank/DDBJ whole genome shotgun (WGS) entry which is preliminary data.</text>
</comment>
<dbReference type="PANTHER" id="PTHR43649:SF12">
    <property type="entry name" value="DIACETYLCHITOBIOSE BINDING PROTEIN DASA"/>
    <property type="match status" value="1"/>
</dbReference>
<dbReference type="InterPro" id="IPR050490">
    <property type="entry name" value="Bact_solute-bd_prot1"/>
</dbReference>
<dbReference type="Proteomes" id="UP000435304">
    <property type="component" value="Unassembled WGS sequence"/>
</dbReference>
<reference evidence="2 3" key="1">
    <citation type="submission" date="2019-12" db="EMBL/GenBank/DDBJ databases">
        <title>Auraticoccus cholistani sp. nov., an actinomycete isolated from soil of Cholistan desert.</title>
        <authorList>
            <person name="Cheema M.T."/>
        </authorList>
    </citation>
    <scope>NUCLEOTIDE SEQUENCE [LARGE SCALE GENOMIC DNA]</scope>
    <source>
        <strain evidence="2 3">F435</strain>
    </source>
</reference>
<dbReference type="RefSeq" id="WP_156608600.1">
    <property type="nucleotide sequence ID" value="NZ_WPCU01000004.1"/>
</dbReference>
<feature type="signal peptide" evidence="1">
    <location>
        <begin position="1"/>
        <end position="28"/>
    </location>
</feature>
<sequence>MQITRRTLLGVGTGTVAALAAAGCGVGAAPSASTPGSLRATWWGGDSENGALNAALDRYTERTGLQVQRESLPWDGYWDKLATQTAARNAPDLIMQAGSQIPDYADRGALLDLSSLSDLDPSVVDEGLRSFGAVEDQLFGVVAAANATGLVSSDEVVEEAGITVPEQAWSWDELAELADEAHRGLGDDRWGVADAGGDLIAFILYVRDSGKEFYADDGTLNATPEELTAWLTLWHELRASGGAPPPDVTAEGAGSLPSSPLGQHRVAMGLAWTQDFVALAALDDRPRSISLPPHSTENPSLWMNAASLWSVSATSPSSAAAGELISYLLTDTEAITDLGVRLGMPPTQAARDQLAGSLDPAPQAAMDYMSLVATTSRPLNRLWPSGFAELRTLLSEINEAVAFESSSISAGVEQFFQAAESGE</sequence>
<dbReference type="InterPro" id="IPR006059">
    <property type="entry name" value="SBP"/>
</dbReference>
<dbReference type="PANTHER" id="PTHR43649">
    <property type="entry name" value="ARABINOSE-BINDING PROTEIN-RELATED"/>
    <property type="match status" value="1"/>
</dbReference>
<dbReference type="SUPFAM" id="SSF53850">
    <property type="entry name" value="Periplasmic binding protein-like II"/>
    <property type="match status" value="1"/>
</dbReference>
<name>A0A6A9US20_9ACTN</name>
<dbReference type="Pfam" id="PF13416">
    <property type="entry name" value="SBP_bac_8"/>
    <property type="match status" value="1"/>
</dbReference>
<keyword evidence="1" id="KW-0732">Signal</keyword>
<evidence type="ECO:0000313" key="2">
    <source>
        <dbReference type="EMBL" id="MVA75491.1"/>
    </source>
</evidence>
<gene>
    <name evidence="2" type="ORF">GC722_05535</name>
</gene>
<dbReference type="PROSITE" id="PS51257">
    <property type="entry name" value="PROKAR_LIPOPROTEIN"/>
    <property type="match status" value="1"/>
</dbReference>
<accession>A0A6A9US20</accession>
<dbReference type="Gene3D" id="3.40.190.10">
    <property type="entry name" value="Periplasmic binding protein-like II"/>
    <property type="match status" value="2"/>
</dbReference>
<proteinExistence type="predicted"/>
<keyword evidence="3" id="KW-1185">Reference proteome</keyword>